<gene>
    <name evidence="1" type="ORF">SAMN05660350_01311</name>
</gene>
<organism evidence="1 2">
    <name type="scientific">Geodermatophilus obscurus</name>
    <dbReference type="NCBI Taxonomy" id="1861"/>
    <lineage>
        <taxon>Bacteria</taxon>
        <taxon>Bacillati</taxon>
        <taxon>Actinomycetota</taxon>
        <taxon>Actinomycetes</taxon>
        <taxon>Geodermatophilales</taxon>
        <taxon>Geodermatophilaceae</taxon>
        <taxon>Geodermatophilus</taxon>
    </lineage>
</organism>
<evidence type="ECO:0000313" key="1">
    <source>
        <dbReference type="EMBL" id="SHN65188.1"/>
    </source>
</evidence>
<protein>
    <submittedName>
        <fullName evidence="1">Uncharacterized protein</fullName>
    </submittedName>
</protein>
<sequence>MLTVLRRFAPVYRTVTVWARRGPVPTDVGVPTVPDRTFEQVPPPALMGWAVTAVFVLLDEAGGTGAGEAAGGTRAGRHSGGAVLDRCRAEATDADRLSKARPSTPCGGLHPCLQGEAGVKRARRSCIPAGLSAGPAVPDPRRWVGMSGMGLLVGGVPSVRRVTGNASNAPGHQPARRPT</sequence>
<reference evidence="1 2" key="1">
    <citation type="submission" date="2016-12" db="EMBL/GenBank/DDBJ databases">
        <authorList>
            <person name="Song W.-J."/>
            <person name="Kurnit D.M."/>
        </authorList>
    </citation>
    <scope>NUCLEOTIDE SEQUENCE [LARGE SCALE GENOMIC DNA]</scope>
    <source>
        <strain evidence="1 2">DSM 43162</strain>
    </source>
</reference>
<proteinExistence type="predicted"/>
<dbReference type="EMBL" id="FRDM01000004">
    <property type="protein sequence ID" value="SHN65188.1"/>
    <property type="molecule type" value="Genomic_DNA"/>
</dbReference>
<dbReference type="AlphaFoldDB" id="A0A1M7T3A3"/>
<dbReference type="Proteomes" id="UP000184428">
    <property type="component" value="Unassembled WGS sequence"/>
</dbReference>
<name>A0A1M7T3A3_9ACTN</name>
<evidence type="ECO:0000313" key="2">
    <source>
        <dbReference type="Proteomes" id="UP000184428"/>
    </source>
</evidence>
<accession>A0A1M7T3A3</accession>